<dbReference type="OrthoDB" id="414075at2759"/>
<evidence type="ECO:0000256" key="1">
    <source>
        <dbReference type="SAM" id="MobiDB-lite"/>
    </source>
</evidence>
<accession>A0A0D2X2X0</accession>
<dbReference type="PANTHER" id="PTHR13124">
    <property type="entry name" value="39S RIBOSOMAL PROTEIN L46, MITOCHONDRIAL PRECURSOR-RELATED"/>
    <property type="match status" value="1"/>
</dbReference>
<proteinExistence type="predicted"/>
<evidence type="ECO:0000313" key="2">
    <source>
        <dbReference type="EMBL" id="KJE93294.1"/>
    </source>
</evidence>
<sequence length="415" mass="45558">MLLQRTLVSATRQCTTTATATQAMSHMALAHTSSSSCISASAGPSSPSLLIVPKARSLSQLAVLPRLTSAAAASATAPITTTNAVTASALYGGGLAAPRHVRYMARKRHWKVKAKDRAPPPPLQITLPDLTEAQLGEDGQVIKVSLIVERYPVIVPTPHAIEIAMVEFDEKMQSEKNGLSEYEWNQSDGLPDPPRETYPPGFEPASRTTAADAANDTTSLKRKLDQHLYLIVRKDRKNHAWQFPQGNRLLNEYLIQSTHRVSRQAIGNNAEVQWWGFGPCAAIQYKLPSSYKPAFLPKLRKEPWPASPAELAEREMSRREHMNEASLTARRAKATPQQVEAAIAAAGTAFDAAEVAKAKANAGLKASVFFFRGQFLNGPVVVNPNKYVEFKWLTKSELREYLSPQCYEAVQDSLM</sequence>
<dbReference type="InParanoid" id="A0A0D2X2X0"/>
<protein>
    <recommendedName>
        <fullName evidence="4">Ribosomal protein L46 N-terminal domain-containing protein</fullName>
    </recommendedName>
</protein>
<dbReference type="GO" id="GO:0003735">
    <property type="term" value="F:structural constituent of ribosome"/>
    <property type="evidence" value="ECO:0007669"/>
    <property type="project" value="InterPro"/>
</dbReference>
<dbReference type="STRING" id="595528.A0A0D2X2X0"/>
<dbReference type="EMBL" id="KE346365">
    <property type="protein sequence ID" value="KJE93294.1"/>
    <property type="molecule type" value="Genomic_DNA"/>
</dbReference>
<gene>
    <name evidence="2" type="ORF">CAOG_004101</name>
</gene>
<dbReference type="AlphaFoldDB" id="A0A0D2X2X0"/>
<organism evidence="2 3">
    <name type="scientific">Capsaspora owczarzaki (strain ATCC 30864)</name>
    <dbReference type="NCBI Taxonomy" id="595528"/>
    <lineage>
        <taxon>Eukaryota</taxon>
        <taxon>Filasterea</taxon>
        <taxon>Capsaspora</taxon>
    </lineage>
</organism>
<dbReference type="PANTHER" id="PTHR13124:SF12">
    <property type="entry name" value="LARGE RIBOSOMAL SUBUNIT PROTEIN ML46"/>
    <property type="match status" value="1"/>
</dbReference>
<feature type="region of interest" description="Disordered" evidence="1">
    <location>
        <begin position="182"/>
        <end position="216"/>
    </location>
</feature>
<dbReference type="Gene3D" id="3.90.79.10">
    <property type="entry name" value="Nucleoside Triphosphate Pyrophosphohydrolase"/>
    <property type="match status" value="1"/>
</dbReference>
<dbReference type="Proteomes" id="UP000008743">
    <property type="component" value="Unassembled WGS sequence"/>
</dbReference>
<dbReference type="RefSeq" id="XP_004347926.1">
    <property type="nucleotide sequence ID" value="XM_004347876.2"/>
</dbReference>
<dbReference type="InterPro" id="IPR040008">
    <property type="entry name" value="Ribosomal_mL46"/>
</dbReference>
<evidence type="ECO:0008006" key="4">
    <source>
        <dbReference type="Google" id="ProtNLM"/>
    </source>
</evidence>
<evidence type="ECO:0000313" key="3">
    <source>
        <dbReference type="Proteomes" id="UP000008743"/>
    </source>
</evidence>
<reference evidence="3" key="1">
    <citation type="submission" date="2011-02" db="EMBL/GenBank/DDBJ databases">
        <title>The Genome Sequence of Capsaspora owczarzaki ATCC 30864.</title>
        <authorList>
            <person name="Russ C."/>
            <person name="Cuomo C."/>
            <person name="Burger G."/>
            <person name="Gray M.W."/>
            <person name="Holland P.W.H."/>
            <person name="King N."/>
            <person name="Lang F.B.F."/>
            <person name="Roger A.J."/>
            <person name="Ruiz-Trillo I."/>
            <person name="Young S.K."/>
            <person name="Zeng Q."/>
            <person name="Gargeya S."/>
            <person name="Alvarado L."/>
            <person name="Berlin A."/>
            <person name="Chapman S.B."/>
            <person name="Chen Z."/>
            <person name="Freedman E."/>
            <person name="Gellesch M."/>
            <person name="Goldberg J."/>
            <person name="Griggs A."/>
            <person name="Gujja S."/>
            <person name="Heilman E."/>
            <person name="Heiman D."/>
            <person name="Howarth C."/>
            <person name="Mehta T."/>
            <person name="Neiman D."/>
            <person name="Pearson M."/>
            <person name="Roberts A."/>
            <person name="Saif S."/>
            <person name="Shea T."/>
            <person name="Shenoy N."/>
            <person name="Sisk P."/>
            <person name="Stolte C."/>
            <person name="Sykes S."/>
            <person name="White J."/>
            <person name="Yandava C."/>
            <person name="Haas B."/>
            <person name="Nusbaum C."/>
            <person name="Birren B."/>
        </authorList>
    </citation>
    <scope>NUCLEOTIDE SEQUENCE</scope>
    <source>
        <strain evidence="3">ATCC 30864</strain>
    </source>
</reference>
<name>A0A0D2X2X0_CAPO3</name>
<dbReference type="PhylomeDB" id="A0A0D2X2X0"/>
<keyword evidence="3" id="KW-1185">Reference proteome</keyword>
<dbReference type="GO" id="GO:0005762">
    <property type="term" value="C:mitochondrial large ribosomal subunit"/>
    <property type="evidence" value="ECO:0007669"/>
    <property type="project" value="TreeGrafter"/>
</dbReference>